<proteinExistence type="predicted"/>
<dbReference type="KEGG" id="psco:LY89DRAFT_692518"/>
<reference evidence="3 4" key="1">
    <citation type="submission" date="2015-10" db="EMBL/GenBank/DDBJ databases">
        <title>Full genome of DAOMC 229536 Phialocephala scopiformis, a fungal endophyte of spruce producing the potent anti-insectan compound rugulosin.</title>
        <authorList>
            <consortium name="DOE Joint Genome Institute"/>
            <person name="Walker A.K."/>
            <person name="Frasz S.L."/>
            <person name="Seifert K.A."/>
            <person name="Miller J.D."/>
            <person name="Mondo S.J."/>
            <person name="Labutti K."/>
            <person name="Lipzen A."/>
            <person name="Dockter R."/>
            <person name="Kennedy M."/>
            <person name="Grigoriev I.V."/>
            <person name="Spatafora J.W."/>
        </authorList>
    </citation>
    <scope>NUCLEOTIDE SEQUENCE [LARGE SCALE GENOMIC DNA]</scope>
    <source>
        <strain evidence="3 4">CBS 120377</strain>
    </source>
</reference>
<organism evidence="3 4">
    <name type="scientific">Mollisia scopiformis</name>
    <name type="common">Conifer needle endophyte fungus</name>
    <name type="synonym">Phialocephala scopiformis</name>
    <dbReference type="NCBI Taxonomy" id="149040"/>
    <lineage>
        <taxon>Eukaryota</taxon>
        <taxon>Fungi</taxon>
        <taxon>Dikarya</taxon>
        <taxon>Ascomycota</taxon>
        <taxon>Pezizomycotina</taxon>
        <taxon>Leotiomycetes</taxon>
        <taxon>Helotiales</taxon>
        <taxon>Mollisiaceae</taxon>
        <taxon>Mollisia</taxon>
    </lineage>
</organism>
<accession>A0A132B1Y6</accession>
<gene>
    <name evidence="3" type="ORF">LY89DRAFT_692518</name>
</gene>
<dbReference type="Proteomes" id="UP000070700">
    <property type="component" value="Unassembled WGS sequence"/>
</dbReference>
<protein>
    <recommendedName>
        <fullName evidence="2">BTB domain-containing protein</fullName>
    </recommendedName>
</protein>
<dbReference type="EMBL" id="KQ947447">
    <property type="protein sequence ID" value="KUJ06392.1"/>
    <property type="molecule type" value="Genomic_DNA"/>
</dbReference>
<feature type="domain" description="BTB" evidence="2">
    <location>
        <begin position="1"/>
        <end position="142"/>
    </location>
</feature>
<evidence type="ECO:0000259" key="2">
    <source>
        <dbReference type="PROSITE" id="PS50097"/>
    </source>
</evidence>
<dbReference type="InterPro" id="IPR000210">
    <property type="entry name" value="BTB/POZ_dom"/>
</dbReference>
<dbReference type="PROSITE" id="PS50097">
    <property type="entry name" value="BTB"/>
    <property type="match status" value="1"/>
</dbReference>
<evidence type="ECO:0000256" key="1">
    <source>
        <dbReference type="SAM" id="MobiDB-lite"/>
    </source>
</evidence>
<name>A0A132B1Y6_MOLSC</name>
<dbReference type="OrthoDB" id="3565299at2759"/>
<dbReference type="GeneID" id="28826281"/>
<dbReference type="InParanoid" id="A0A132B1Y6"/>
<dbReference type="InterPro" id="IPR011333">
    <property type="entry name" value="SKP1/BTB/POZ_sf"/>
</dbReference>
<keyword evidence="4" id="KW-1185">Reference proteome</keyword>
<evidence type="ECO:0000313" key="4">
    <source>
        <dbReference type="Proteomes" id="UP000070700"/>
    </source>
</evidence>
<dbReference type="SUPFAM" id="SSF54695">
    <property type="entry name" value="POZ domain"/>
    <property type="match status" value="1"/>
</dbReference>
<dbReference type="AlphaFoldDB" id="A0A132B1Y6"/>
<dbReference type="RefSeq" id="XP_018060747.1">
    <property type="nucleotide sequence ID" value="XM_018216555.1"/>
</dbReference>
<sequence>MVTINVGTETKQTFLVHNELLALYSEYFHDVFSGRIKQEVKEEVKQETKPKIKQEAKEETTRDAVRQGNAVDLVRQLGSPSPEPRSFVDLSGDPMHLDNKSIGASLRPSRPNISDEPKSYNLPNIKPSQFAQFVSYIYAGRIIDAFEPLIMATENNSVEALWYVGQTLRSPSFQNNLLEGLRTSQPVKSGDWPSVEDIEIVYDLEKKPEPGVGNGGESLFKKFSIHCLAANNPFDRYEVESSEGQGWNKLMFDKEKEVFKDFILAGNRWDTKPWEDKERGKYMVDEDSLEERWERMILARRGEGGVKKAAAAGDVGAKLEEEHLEAEKKRLGYARWGGQDFEIEIEDSDE</sequence>
<evidence type="ECO:0000313" key="3">
    <source>
        <dbReference type="EMBL" id="KUJ06392.1"/>
    </source>
</evidence>
<dbReference type="Gene3D" id="3.30.710.10">
    <property type="entry name" value="Potassium Channel Kv1.1, Chain A"/>
    <property type="match status" value="1"/>
</dbReference>
<dbReference type="CDD" id="cd18186">
    <property type="entry name" value="BTB_POZ_ZBTB_KLHL-like"/>
    <property type="match status" value="1"/>
</dbReference>
<feature type="region of interest" description="Disordered" evidence="1">
    <location>
        <begin position="99"/>
        <end position="120"/>
    </location>
</feature>